<dbReference type="RefSeq" id="WP_381183196.1">
    <property type="nucleotide sequence ID" value="NZ_JBHSFK010000038.1"/>
</dbReference>
<reference evidence="3" key="1">
    <citation type="journal article" date="2019" name="Int. J. Syst. Evol. Microbiol.">
        <title>The Global Catalogue of Microorganisms (GCM) 10K type strain sequencing project: providing services to taxonomists for standard genome sequencing and annotation.</title>
        <authorList>
            <consortium name="The Broad Institute Genomics Platform"/>
            <consortium name="The Broad Institute Genome Sequencing Center for Infectious Disease"/>
            <person name="Wu L."/>
            <person name="Ma J."/>
        </authorList>
    </citation>
    <scope>NUCLEOTIDE SEQUENCE [LARGE SCALE GENOMIC DNA]</scope>
    <source>
        <strain evidence="3">CGMCC 4.7177</strain>
    </source>
</reference>
<comment type="caution">
    <text evidence="2">The sequence shown here is derived from an EMBL/GenBank/DDBJ whole genome shotgun (WGS) entry which is preliminary data.</text>
</comment>
<dbReference type="Proteomes" id="UP001595839">
    <property type="component" value="Unassembled WGS sequence"/>
</dbReference>
<protein>
    <submittedName>
        <fullName evidence="2">Uncharacterized protein</fullName>
    </submittedName>
</protein>
<evidence type="ECO:0000256" key="1">
    <source>
        <dbReference type="SAM" id="MobiDB-lite"/>
    </source>
</evidence>
<dbReference type="EMBL" id="JBHSFK010000038">
    <property type="protein sequence ID" value="MFC4505927.1"/>
    <property type="molecule type" value="Genomic_DNA"/>
</dbReference>
<gene>
    <name evidence="2" type="ORF">ACFPIH_41860</name>
</gene>
<sequence length="57" mass="6393">MLATPAGWLRRPDPPLPRDRLDEKQAPAVLVSEVACGSGRRPRRLVVVHRHPHPVMP</sequence>
<organism evidence="2 3">
    <name type="scientific">Streptomyces vulcanius</name>
    <dbReference type="NCBI Taxonomy" id="1441876"/>
    <lineage>
        <taxon>Bacteria</taxon>
        <taxon>Bacillati</taxon>
        <taxon>Actinomycetota</taxon>
        <taxon>Actinomycetes</taxon>
        <taxon>Kitasatosporales</taxon>
        <taxon>Streptomycetaceae</taxon>
        <taxon>Streptomyces</taxon>
    </lineage>
</organism>
<feature type="region of interest" description="Disordered" evidence="1">
    <location>
        <begin position="1"/>
        <end position="24"/>
    </location>
</feature>
<feature type="compositionally biased region" description="Basic and acidic residues" evidence="1">
    <location>
        <begin position="10"/>
        <end position="24"/>
    </location>
</feature>
<name>A0ABV9B1L4_9ACTN</name>
<evidence type="ECO:0000313" key="2">
    <source>
        <dbReference type="EMBL" id="MFC4505927.1"/>
    </source>
</evidence>
<proteinExistence type="predicted"/>
<evidence type="ECO:0000313" key="3">
    <source>
        <dbReference type="Proteomes" id="UP001595839"/>
    </source>
</evidence>
<accession>A0ABV9B1L4</accession>
<keyword evidence="3" id="KW-1185">Reference proteome</keyword>